<dbReference type="EMBL" id="AUZX01008481">
    <property type="protein sequence ID" value="EQD55796.1"/>
    <property type="molecule type" value="Genomic_DNA"/>
</dbReference>
<dbReference type="PROSITE" id="PS00300">
    <property type="entry name" value="SRP54"/>
    <property type="match status" value="1"/>
</dbReference>
<accession>T1A566</accession>
<dbReference type="GO" id="GO:0006614">
    <property type="term" value="P:SRP-dependent cotranslational protein targeting to membrane"/>
    <property type="evidence" value="ECO:0007669"/>
    <property type="project" value="InterPro"/>
</dbReference>
<sequence>REFGLPIRYVGLGERLDDLDVFDATAFVDGLLPERLQVPA</sequence>
<dbReference type="GO" id="GO:0005525">
    <property type="term" value="F:GTP binding"/>
    <property type="evidence" value="ECO:0007669"/>
    <property type="project" value="UniProtKB-KW"/>
</dbReference>
<comment type="caution">
    <text evidence="4">The sequence shown here is derived from an EMBL/GenBank/DDBJ whole genome shotgun (WGS) entry which is preliminary data.</text>
</comment>
<reference evidence="4" key="1">
    <citation type="submission" date="2013-08" db="EMBL/GenBank/DDBJ databases">
        <authorList>
            <person name="Mendez C."/>
            <person name="Richter M."/>
            <person name="Ferrer M."/>
            <person name="Sanchez J."/>
        </authorList>
    </citation>
    <scope>NUCLEOTIDE SEQUENCE</scope>
</reference>
<protein>
    <submittedName>
        <fullName evidence="4">Signal recognition particle, SRP54 subunit, GTPase domain protein</fullName>
    </submittedName>
</protein>
<evidence type="ECO:0000259" key="3">
    <source>
        <dbReference type="PROSITE" id="PS00300"/>
    </source>
</evidence>
<dbReference type="InterPro" id="IPR000897">
    <property type="entry name" value="SRP54_GTPase_dom"/>
</dbReference>
<keyword evidence="1" id="KW-0547">Nucleotide-binding</keyword>
<gene>
    <name evidence="4" type="ORF">B1A_11800</name>
</gene>
<evidence type="ECO:0000256" key="1">
    <source>
        <dbReference type="ARBA" id="ARBA00022741"/>
    </source>
</evidence>
<proteinExistence type="predicted"/>
<dbReference type="Pfam" id="PF00448">
    <property type="entry name" value="SRP54"/>
    <property type="match status" value="1"/>
</dbReference>
<evidence type="ECO:0000256" key="2">
    <source>
        <dbReference type="ARBA" id="ARBA00023134"/>
    </source>
</evidence>
<reference evidence="4" key="2">
    <citation type="journal article" date="2014" name="ISME J.">
        <title>Microbial stratification in low pH oxic and suboxic macroscopic growths along an acid mine drainage.</title>
        <authorList>
            <person name="Mendez-Garcia C."/>
            <person name="Mesa V."/>
            <person name="Sprenger R.R."/>
            <person name="Richter M."/>
            <person name="Diez M.S."/>
            <person name="Solano J."/>
            <person name="Bargiela R."/>
            <person name="Golyshina O.V."/>
            <person name="Manteca A."/>
            <person name="Ramos J.L."/>
            <person name="Gallego J.R."/>
            <person name="Llorente I."/>
            <person name="Martins Dos Santos V.A."/>
            <person name="Jensen O.N."/>
            <person name="Pelaez A.I."/>
            <person name="Sanchez J."/>
            <person name="Ferrer M."/>
        </authorList>
    </citation>
    <scope>NUCLEOTIDE SEQUENCE</scope>
</reference>
<feature type="domain" description="SRP54-type proteins GTP-binding" evidence="3">
    <location>
        <begin position="6"/>
        <end position="19"/>
    </location>
</feature>
<dbReference type="InterPro" id="IPR027417">
    <property type="entry name" value="P-loop_NTPase"/>
</dbReference>
<dbReference type="Gene3D" id="3.40.50.300">
    <property type="entry name" value="P-loop containing nucleotide triphosphate hydrolases"/>
    <property type="match status" value="1"/>
</dbReference>
<feature type="non-terminal residue" evidence="4">
    <location>
        <position position="1"/>
    </location>
</feature>
<keyword evidence="2" id="KW-0342">GTP-binding</keyword>
<evidence type="ECO:0000313" key="4">
    <source>
        <dbReference type="EMBL" id="EQD55796.1"/>
    </source>
</evidence>
<organism evidence="4">
    <name type="scientific">mine drainage metagenome</name>
    <dbReference type="NCBI Taxonomy" id="410659"/>
    <lineage>
        <taxon>unclassified sequences</taxon>
        <taxon>metagenomes</taxon>
        <taxon>ecological metagenomes</taxon>
    </lineage>
</organism>
<name>T1A566_9ZZZZ</name>
<dbReference type="AlphaFoldDB" id="T1A566"/>